<sequence length="140" mass="14967">MCRILLHTNDCFSPTFAVPICFDGFGSTSLETLEPVEANGPVTQTGRCFVSLADGSFLPLDAIDNEGVSSQASTSTEEGRMIRFHKRNAVAEPATAAVSMAQQIGLDVARRPRVGCRSGKPVIAIDPRSRAFALRVSDPI</sequence>
<gene>
    <name evidence="1" type="ORF">V5E97_08105</name>
</gene>
<organism evidence="1">
    <name type="scientific">Singulisphaera sp. Ch08</name>
    <dbReference type="NCBI Taxonomy" id="3120278"/>
    <lineage>
        <taxon>Bacteria</taxon>
        <taxon>Pseudomonadati</taxon>
        <taxon>Planctomycetota</taxon>
        <taxon>Planctomycetia</taxon>
        <taxon>Isosphaerales</taxon>
        <taxon>Isosphaeraceae</taxon>
        <taxon>Singulisphaera</taxon>
    </lineage>
</organism>
<dbReference type="RefSeq" id="WP_406698833.1">
    <property type="nucleotide sequence ID" value="NZ_CP155447.1"/>
</dbReference>
<name>A0AAU7CLH9_9BACT</name>
<reference evidence="1" key="1">
    <citation type="submission" date="2024-05" db="EMBL/GenBank/DDBJ databases">
        <title>Planctomycetes of the genus Singulisphaera possess chitinolytic capabilities.</title>
        <authorList>
            <person name="Ivanova A."/>
        </authorList>
    </citation>
    <scope>NUCLEOTIDE SEQUENCE</scope>
    <source>
        <strain evidence="1">Ch08T</strain>
    </source>
</reference>
<accession>A0AAU7CLH9</accession>
<protein>
    <submittedName>
        <fullName evidence="1">Uncharacterized protein</fullName>
    </submittedName>
</protein>
<evidence type="ECO:0000313" key="1">
    <source>
        <dbReference type="EMBL" id="XBH05982.1"/>
    </source>
</evidence>
<dbReference type="AlphaFoldDB" id="A0AAU7CLH9"/>
<dbReference type="EMBL" id="CP155447">
    <property type="protein sequence ID" value="XBH05982.1"/>
    <property type="molecule type" value="Genomic_DNA"/>
</dbReference>
<proteinExistence type="predicted"/>